<dbReference type="AlphaFoldDB" id="A0AAN9VAX1"/>
<protein>
    <submittedName>
        <fullName evidence="2">Uncharacterized protein</fullName>
    </submittedName>
</protein>
<comment type="caution">
    <text evidence="2">The sequence shown here is derived from an EMBL/GenBank/DDBJ whole genome shotgun (WGS) entry which is preliminary data.</text>
</comment>
<gene>
    <name evidence="2" type="ORF">R5R35_005318</name>
</gene>
<evidence type="ECO:0000313" key="2">
    <source>
        <dbReference type="EMBL" id="KAK7792601.1"/>
    </source>
</evidence>
<feature type="region of interest" description="Disordered" evidence="1">
    <location>
        <begin position="52"/>
        <end position="86"/>
    </location>
</feature>
<reference evidence="2 3" key="1">
    <citation type="submission" date="2024-03" db="EMBL/GenBank/DDBJ databases">
        <title>The genome assembly and annotation of the cricket Gryllus longicercus Weissman &amp; Gray.</title>
        <authorList>
            <person name="Szrajer S."/>
            <person name="Gray D."/>
            <person name="Ylla G."/>
        </authorList>
    </citation>
    <scope>NUCLEOTIDE SEQUENCE [LARGE SCALE GENOMIC DNA]</scope>
    <source>
        <strain evidence="2">DAG 2021-001</strain>
        <tissue evidence="2">Whole body minus gut</tissue>
    </source>
</reference>
<evidence type="ECO:0000313" key="3">
    <source>
        <dbReference type="Proteomes" id="UP001378592"/>
    </source>
</evidence>
<keyword evidence="3" id="KW-1185">Reference proteome</keyword>
<evidence type="ECO:0000256" key="1">
    <source>
        <dbReference type="SAM" id="MobiDB-lite"/>
    </source>
</evidence>
<accession>A0AAN9VAX1</accession>
<name>A0AAN9VAX1_9ORTH</name>
<dbReference type="Proteomes" id="UP001378592">
    <property type="component" value="Unassembled WGS sequence"/>
</dbReference>
<organism evidence="2 3">
    <name type="scientific">Gryllus longicercus</name>
    <dbReference type="NCBI Taxonomy" id="2509291"/>
    <lineage>
        <taxon>Eukaryota</taxon>
        <taxon>Metazoa</taxon>
        <taxon>Ecdysozoa</taxon>
        <taxon>Arthropoda</taxon>
        <taxon>Hexapoda</taxon>
        <taxon>Insecta</taxon>
        <taxon>Pterygota</taxon>
        <taxon>Neoptera</taxon>
        <taxon>Polyneoptera</taxon>
        <taxon>Orthoptera</taxon>
        <taxon>Ensifera</taxon>
        <taxon>Gryllidea</taxon>
        <taxon>Grylloidea</taxon>
        <taxon>Gryllidae</taxon>
        <taxon>Gryllinae</taxon>
        <taxon>Gryllus</taxon>
    </lineage>
</organism>
<proteinExistence type="predicted"/>
<dbReference type="EMBL" id="JAZDUA010000441">
    <property type="protein sequence ID" value="KAK7792601.1"/>
    <property type="molecule type" value="Genomic_DNA"/>
</dbReference>
<sequence length="111" mass="12214">MVFHWFYPAKTSFERPVREWGRGGERLPSSPVRRSVFAARAAAGCSSRGRRSCNSSFAVPAPPPPRAPHARRFPPARGDLTRGGSSAFRRGLQVQEEAAASGRAEFILFSR</sequence>